<evidence type="ECO:0000313" key="10">
    <source>
        <dbReference type="Proteomes" id="UP000034680"/>
    </source>
</evidence>
<feature type="domain" description="Anoctamin transmembrane" evidence="7">
    <location>
        <begin position="168"/>
        <end position="449"/>
    </location>
</feature>
<keyword evidence="4 6" id="KW-0472">Membrane</keyword>
<evidence type="ECO:0000256" key="1">
    <source>
        <dbReference type="ARBA" id="ARBA00004141"/>
    </source>
</evidence>
<feature type="compositionally biased region" description="Gly residues" evidence="5">
    <location>
        <begin position="551"/>
        <end position="561"/>
    </location>
</feature>
<dbReference type="InterPro" id="IPR049456">
    <property type="entry name" value="Anoctamin_N_fung"/>
</dbReference>
<dbReference type="GO" id="GO:0016020">
    <property type="term" value="C:membrane"/>
    <property type="evidence" value="ECO:0007669"/>
    <property type="project" value="UniProtKB-SubCell"/>
</dbReference>
<reference evidence="9 10" key="1">
    <citation type="submission" date="2015-05" db="EMBL/GenBank/DDBJ databases">
        <title>Distinctive expansion of gene families associated with plant cell wall degradation and secondary metabolism in the genomes of grapevine trunk pathogens.</title>
        <authorList>
            <person name="Lawrence D.P."/>
            <person name="Travadon R."/>
            <person name="Rolshausen P.E."/>
            <person name="Baumgartner K."/>
        </authorList>
    </citation>
    <scope>NUCLEOTIDE SEQUENCE [LARGE SCALE GENOMIC DNA]</scope>
    <source>
        <strain evidence="9">DA912</strain>
    </source>
</reference>
<feature type="transmembrane region" description="Helical" evidence="6">
    <location>
        <begin position="305"/>
        <end position="324"/>
    </location>
</feature>
<organism evidence="9 10">
    <name type="scientific">Diaporthe ampelina</name>
    <dbReference type="NCBI Taxonomy" id="1214573"/>
    <lineage>
        <taxon>Eukaryota</taxon>
        <taxon>Fungi</taxon>
        <taxon>Dikarya</taxon>
        <taxon>Ascomycota</taxon>
        <taxon>Pezizomycotina</taxon>
        <taxon>Sordariomycetes</taxon>
        <taxon>Sordariomycetidae</taxon>
        <taxon>Diaporthales</taxon>
        <taxon>Diaporthaceae</taxon>
        <taxon>Diaporthe</taxon>
    </lineage>
</organism>
<dbReference type="Proteomes" id="UP000034680">
    <property type="component" value="Unassembled WGS sequence"/>
</dbReference>
<feature type="transmembrane region" description="Helical" evidence="6">
    <location>
        <begin position="203"/>
        <end position="222"/>
    </location>
</feature>
<feature type="domain" description="Anoctamin transmembrane" evidence="7">
    <location>
        <begin position="456"/>
        <end position="533"/>
    </location>
</feature>
<feature type="domain" description="Anoctamin alpha-beta plait" evidence="8">
    <location>
        <begin position="29"/>
        <end position="127"/>
    </location>
</feature>
<keyword evidence="10" id="KW-1185">Reference proteome</keyword>
<evidence type="ECO:0000256" key="4">
    <source>
        <dbReference type="ARBA" id="ARBA00023136"/>
    </source>
</evidence>
<comment type="caution">
    <text evidence="9">The sequence shown here is derived from an EMBL/GenBank/DDBJ whole genome shotgun (WGS) entry which is preliminary data.</text>
</comment>
<evidence type="ECO:0000259" key="8">
    <source>
        <dbReference type="Pfam" id="PF20877"/>
    </source>
</evidence>
<evidence type="ECO:0000256" key="6">
    <source>
        <dbReference type="SAM" id="Phobius"/>
    </source>
</evidence>
<name>A0A0G2F7R6_9PEZI</name>
<dbReference type="PANTHER" id="PTHR12308:SF73">
    <property type="entry name" value="ANOCTAMIN"/>
    <property type="match status" value="1"/>
</dbReference>
<sequence length="592" mass="64709">MGLEHEGGGVPAHHPPGEDEAASPITYHDKYVVHYDFSGTTQDEAVEKLKALCADLNGAGLEVEGRPGNGRSLPASARARKGHLDSTVFKWRVKDWLWEITRLQPPTGGDGPLVDDAFEAENVLSMYRGKWECVKSTHNEPADSALPRHPSKKLYLGDDDLDSTRDPCGSKVAFYLAFLQTYTAFLSFPATTGFLAWMLLPKYSLTHAILVLFGCTVLLEYWKIRQTDLSIRWNVKGVGRPSFRYEGVVVGAAGRAKRIYPKWKAVPRQMVQAPSFVVALVVLGSVTAVVFAIEVLVSEAHDGPYQSWLECLPTVLLAVSLPYINTFLGDMAEGLAEFENHRASDTLDVSLTQERFVLSFVANYLPTLLTAFVHIPMGDLTVPQLRDALRRMLGGRGTDPTLMHMAADFRSEPDRLRKAMTGQFSDMLEEMVMPFIKIRLREWWHQRQSAAKPASHRRPHPVRADGTGPWTGALDALAWLGSTSTAAIVHVLSGGGGLEGKAASWLGLLATGFVREHIYILLRVLVHAVLQRVAGRSEEVGAALIRAARTAGGGGGGGGGARPRRTELPVAKTGGRLRRKAAEMIPDGSLPE</sequence>
<keyword evidence="2 6" id="KW-0812">Transmembrane</keyword>
<evidence type="ECO:0000259" key="7">
    <source>
        <dbReference type="Pfam" id="PF04547"/>
    </source>
</evidence>
<keyword evidence="3 6" id="KW-1133">Transmembrane helix</keyword>
<protein>
    <submittedName>
        <fullName evidence="9">Putative transmembrane protein 16k</fullName>
    </submittedName>
</protein>
<dbReference type="Pfam" id="PF20877">
    <property type="entry name" value="Anoctamin_N"/>
    <property type="match status" value="1"/>
</dbReference>
<evidence type="ECO:0000256" key="2">
    <source>
        <dbReference type="ARBA" id="ARBA00022692"/>
    </source>
</evidence>
<dbReference type="EMBL" id="LCUC01000511">
    <property type="protein sequence ID" value="KKY30256.1"/>
    <property type="molecule type" value="Genomic_DNA"/>
</dbReference>
<dbReference type="PANTHER" id="PTHR12308">
    <property type="entry name" value="ANOCTAMIN"/>
    <property type="match status" value="1"/>
</dbReference>
<dbReference type="AlphaFoldDB" id="A0A0G2F7R6"/>
<dbReference type="InterPro" id="IPR007632">
    <property type="entry name" value="Anoctamin"/>
</dbReference>
<feature type="region of interest" description="Disordered" evidence="5">
    <location>
        <begin position="551"/>
        <end position="592"/>
    </location>
</feature>
<dbReference type="InterPro" id="IPR049452">
    <property type="entry name" value="Anoctamin_TM"/>
</dbReference>
<feature type="transmembrane region" description="Helical" evidence="6">
    <location>
        <begin position="273"/>
        <end position="293"/>
    </location>
</feature>
<comment type="subcellular location">
    <subcellularLocation>
        <location evidence="1">Membrane</location>
        <topology evidence="1">Multi-pass membrane protein</topology>
    </subcellularLocation>
</comment>
<gene>
    <name evidence="9" type="ORF">UCDDA912_g09787</name>
</gene>
<dbReference type="GO" id="GO:0005254">
    <property type="term" value="F:chloride channel activity"/>
    <property type="evidence" value="ECO:0007669"/>
    <property type="project" value="TreeGrafter"/>
</dbReference>
<proteinExistence type="predicted"/>
<evidence type="ECO:0000256" key="5">
    <source>
        <dbReference type="SAM" id="MobiDB-lite"/>
    </source>
</evidence>
<evidence type="ECO:0000313" key="9">
    <source>
        <dbReference type="EMBL" id="KKY30256.1"/>
    </source>
</evidence>
<dbReference type="Pfam" id="PF04547">
    <property type="entry name" value="Anoctamin"/>
    <property type="match status" value="2"/>
</dbReference>
<feature type="region of interest" description="Disordered" evidence="5">
    <location>
        <begin position="1"/>
        <end position="22"/>
    </location>
</feature>
<dbReference type="OrthoDB" id="296386at2759"/>
<accession>A0A0G2F7R6</accession>
<evidence type="ECO:0000256" key="3">
    <source>
        <dbReference type="ARBA" id="ARBA00022989"/>
    </source>
</evidence>
<dbReference type="GO" id="GO:0032541">
    <property type="term" value="C:cortical endoplasmic reticulum"/>
    <property type="evidence" value="ECO:0007669"/>
    <property type="project" value="TreeGrafter"/>
</dbReference>
<feature type="transmembrane region" description="Helical" evidence="6">
    <location>
        <begin position="172"/>
        <end position="197"/>
    </location>
</feature>
<reference evidence="9 10" key="2">
    <citation type="submission" date="2015-05" db="EMBL/GenBank/DDBJ databases">
        <authorList>
            <person name="Morales-Cruz A."/>
            <person name="Amrine K.C."/>
            <person name="Cantu D."/>
        </authorList>
    </citation>
    <scope>NUCLEOTIDE SEQUENCE [LARGE SCALE GENOMIC DNA]</scope>
    <source>
        <strain evidence="9">DA912</strain>
    </source>
</reference>